<name>A0A432WC10_9GAMM</name>
<dbReference type="InterPro" id="IPR009057">
    <property type="entry name" value="Homeodomain-like_sf"/>
</dbReference>
<reference evidence="5 6" key="1">
    <citation type="journal article" date="2011" name="Front. Microbiol.">
        <title>Genomic signatures of strain selection and enhancement in Bacillus atrophaeus var. globigii, a historical biowarfare simulant.</title>
        <authorList>
            <person name="Gibbons H.S."/>
            <person name="Broomall S.M."/>
            <person name="McNew L.A."/>
            <person name="Daligault H."/>
            <person name="Chapman C."/>
            <person name="Bruce D."/>
            <person name="Karavis M."/>
            <person name="Krepps M."/>
            <person name="McGregor P.A."/>
            <person name="Hong C."/>
            <person name="Park K.H."/>
            <person name="Akmal A."/>
            <person name="Feldman A."/>
            <person name="Lin J.S."/>
            <person name="Chang W.E."/>
            <person name="Higgs B.W."/>
            <person name="Demirev P."/>
            <person name="Lindquist J."/>
            <person name="Liem A."/>
            <person name="Fochler E."/>
            <person name="Read T.D."/>
            <person name="Tapia R."/>
            <person name="Johnson S."/>
            <person name="Bishop-Lilly K.A."/>
            <person name="Detter C."/>
            <person name="Han C."/>
            <person name="Sozhamannan S."/>
            <person name="Rosenzweig C.N."/>
            <person name="Skowronski E.W."/>
        </authorList>
    </citation>
    <scope>NUCLEOTIDE SEQUENCE [LARGE SCALE GENOMIC DNA]</scope>
    <source>
        <strain evidence="5 6">Y4G10-17</strain>
    </source>
</reference>
<organism evidence="5 6">
    <name type="scientific">Aliidiomarina soli</name>
    <dbReference type="NCBI Taxonomy" id="1928574"/>
    <lineage>
        <taxon>Bacteria</taxon>
        <taxon>Pseudomonadati</taxon>
        <taxon>Pseudomonadota</taxon>
        <taxon>Gammaproteobacteria</taxon>
        <taxon>Alteromonadales</taxon>
        <taxon>Idiomarinaceae</taxon>
        <taxon>Aliidiomarina</taxon>
    </lineage>
</organism>
<feature type="domain" description="HTH araC/xylS-type" evidence="4">
    <location>
        <begin position="178"/>
        <end position="276"/>
    </location>
</feature>
<dbReference type="InterPro" id="IPR046532">
    <property type="entry name" value="DUF6597"/>
</dbReference>
<comment type="caution">
    <text evidence="5">The sequence shown here is derived from an EMBL/GenBank/DDBJ whole genome shotgun (WGS) entry which is preliminary data.</text>
</comment>
<evidence type="ECO:0000313" key="5">
    <source>
        <dbReference type="EMBL" id="RUO29593.1"/>
    </source>
</evidence>
<proteinExistence type="predicted"/>
<dbReference type="PANTHER" id="PTHR46796">
    <property type="entry name" value="HTH-TYPE TRANSCRIPTIONAL ACTIVATOR RHAS-RELATED"/>
    <property type="match status" value="1"/>
</dbReference>
<sequence>MPCNPSLENSSERAVARTEELRMEHQATSLASLPAAPLRPFISHYWLSRNNTSPTHTVLPDGAVDLVVVTGGSGRQRADMFGTSRCRTQLLLELGVEYLGIRFRPGQSRHFLDATAAELTNLAVPAHGQLVNDILVASECIDGDSIFAHLDRILSTHLTHCSPQQSKLDSLIRQLSSFQALSCKEEHAASPHSVARLAATYGKSRRQFERDFIEIVGLSPKHFAQVIRVQRATRLLTHSQLSLADIAFDLGYVDQSHFTHEFVGFHGLPPSKARADVAFLQDTNQPADHNKHSILT</sequence>
<dbReference type="PROSITE" id="PS01124">
    <property type="entry name" value="HTH_ARAC_FAMILY_2"/>
    <property type="match status" value="1"/>
</dbReference>
<accession>A0A432WC10</accession>
<evidence type="ECO:0000259" key="4">
    <source>
        <dbReference type="PROSITE" id="PS01124"/>
    </source>
</evidence>
<evidence type="ECO:0000256" key="3">
    <source>
        <dbReference type="ARBA" id="ARBA00023163"/>
    </source>
</evidence>
<keyword evidence="6" id="KW-1185">Reference proteome</keyword>
<dbReference type="EMBL" id="PIPO01000007">
    <property type="protein sequence ID" value="RUO29593.1"/>
    <property type="molecule type" value="Genomic_DNA"/>
</dbReference>
<evidence type="ECO:0000256" key="2">
    <source>
        <dbReference type="ARBA" id="ARBA00023125"/>
    </source>
</evidence>
<dbReference type="AlphaFoldDB" id="A0A432WC10"/>
<gene>
    <name evidence="5" type="ORF">CWE14_14125</name>
</gene>
<protein>
    <recommendedName>
        <fullName evidence="4">HTH araC/xylS-type domain-containing protein</fullName>
    </recommendedName>
</protein>
<dbReference type="SUPFAM" id="SSF46689">
    <property type="entry name" value="Homeodomain-like"/>
    <property type="match status" value="1"/>
</dbReference>
<dbReference type="Gene3D" id="1.10.10.60">
    <property type="entry name" value="Homeodomain-like"/>
    <property type="match status" value="1"/>
</dbReference>
<dbReference type="Proteomes" id="UP000287823">
    <property type="component" value="Unassembled WGS sequence"/>
</dbReference>
<keyword evidence="3" id="KW-0804">Transcription</keyword>
<evidence type="ECO:0000313" key="6">
    <source>
        <dbReference type="Proteomes" id="UP000287823"/>
    </source>
</evidence>
<keyword evidence="2" id="KW-0238">DNA-binding</keyword>
<dbReference type="InterPro" id="IPR050204">
    <property type="entry name" value="AraC_XylS_family_regulators"/>
</dbReference>
<dbReference type="SMART" id="SM00342">
    <property type="entry name" value="HTH_ARAC"/>
    <property type="match status" value="1"/>
</dbReference>
<dbReference type="Pfam" id="PF12833">
    <property type="entry name" value="HTH_18"/>
    <property type="match status" value="1"/>
</dbReference>
<dbReference type="Pfam" id="PF20240">
    <property type="entry name" value="DUF6597"/>
    <property type="match status" value="1"/>
</dbReference>
<evidence type="ECO:0000256" key="1">
    <source>
        <dbReference type="ARBA" id="ARBA00023015"/>
    </source>
</evidence>
<keyword evidence="1" id="KW-0805">Transcription regulation</keyword>
<dbReference type="InterPro" id="IPR018060">
    <property type="entry name" value="HTH_AraC"/>
</dbReference>
<dbReference type="GO" id="GO:0003700">
    <property type="term" value="F:DNA-binding transcription factor activity"/>
    <property type="evidence" value="ECO:0007669"/>
    <property type="project" value="InterPro"/>
</dbReference>
<dbReference type="GO" id="GO:0043565">
    <property type="term" value="F:sequence-specific DNA binding"/>
    <property type="evidence" value="ECO:0007669"/>
    <property type="project" value="InterPro"/>
</dbReference>